<dbReference type="OrthoDB" id="3253907at2759"/>
<evidence type="ECO:0000313" key="1">
    <source>
        <dbReference type="EMBL" id="KAF9457662.1"/>
    </source>
</evidence>
<gene>
    <name evidence="1" type="ORF">BDZ94DRAFT_1313963</name>
</gene>
<accession>A0A9P5XW55</accession>
<name>A0A9P5XW55_9AGAR</name>
<sequence>MEHVLAECEESARKQIWRLAEDFWSRKNLPWYEPSYGTQLGCALINFKDDKGKIQTGATRLYRILITESMHLTWKIRCEWKIARESDPDKKHSEKEVENRWFHAINQRLKFDCLMTDNLRYGRKALRSSLVKKTWEGTLQNEEDLPDNWYIKSGVLVGRVMRRPQGRNR</sequence>
<comment type="caution">
    <text evidence="1">The sequence shown here is derived from an EMBL/GenBank/DDBJ whole genome shotgun (WGS) entry which is preliminary data.</text>
</comment>
<dbReference type="EMBL" id="MU150362">
    <property type="protein sequence ID" value="KAF9457662.1"/>
    <property type="molecule type" value="Genomic_DNA"/>
</dbReference>
<dbReference type="AlphaFoldDB" id="A0A9P5XW55"/>
<keyword evidence="2" id="KW-1185">Reference proteome</keyword>
<organism evidence="1 2">
    <name type="scientific">Collybia nuda</name>
    <dbReference type="NCBI Taxonomy" id="64659"/>
    <lineage>
        <taxon>Eukaryota</taxon>
        <taxon>Fungi</taxon>
        <taxon>Dikarya</taxon>
        <taxon>Basidiomycota</taxon>
        <taxon>Agaricomycotina</taxon>
        <taxon>Agaricomycetes</taxon>
        <taxon>Agaricomycetidae</taxon>
        <taxon>Agaricales</taxon>
        <taxon>Tricholomatineae</taxon>
        <taxon>Clitocybaceae</taxon>
        <taxon>Collybia</taxon>
    </lineage>
</organism>
<evidence type="ECO:0000313" key="2">
    <source>
        <dbReference type="Proteomes" id="UP000807353"/>
    </source>
</evidence>
<protein>
    <submittedName>
        <fullName evidence="1">Uncharacterized protein</fullName>
    </submittedName>
</protein>
<reference evidence="1" key="1">
    <citation type="submission" date="2020-11" db="EMBL/GenBank/DDBJ databases">
        <authorList>
            <consortium name="DOE Joint Genome Institute"/>
            <person name="Ahrendt S."/>
            <person name="Riley R."/>
            <person name="Andreopoulos W."/>
            <person name="Labutti K."/>
            <person name="Pangilinan J."/>
            <person name="Ruiz-Duenas F.J."/>
            <person name="Barrasa J.M."/>
            <person name="Sanchez-Garcia M."/>
            <person name="Camarero S."/>
            <person name="Miyauchi S."/>
            <person name="Serrano A."/>
            <person name="Linde D."/>
            <person name="Babiker R."/>
            <person name="Drula E."/>
            <person name="Ayuso-Fernandez I."/>
            <person name="Pacheco R."/>
            <person name="Padilla G."/>
            <person name="Ferreira P."/>
            <person name="Barriuso J."/>
            <person name="Kellner H."/>
            <person name="Castanera R."/>
            <person name="Alfaro M."/>
            <person name="Ramirez L."/>
            <person name="Pisabarro A.G."/>
            <person name="Kuo A."/>
            <person name="Tritt A."/>
            <person name="Lipzen A."/>
            <person name="He G."/>
            <person name="Yan M."/>
            <person name="Ng V."/>
            <person name="Cullen D."/>
            <person name="Martin F."/>
            <person name="Rosso M.-N."/>
            <person name="Henrissat B."/>
            <person name="Hibbett D."/>
            <person name="Martinez A.T."/>
            <person name="Grigoriev I.V."/>
        </authorList>
    </citation>
    <scope>NUCLEOTIDE SEQUENCE</scope>
    <source>
        <strain evidence="1">CBS 247.69</strain>
    </source>
</reference>
<dbReference type="Proteomes" id="UP000807353">
    <property type="component" value="Unassembled WGS sequence"/>
</dbReference>
<proteinExistence type="predicted"/>